<gene>
    <name evidence="2" type="ORF">O181_099585</name>
</gene>
<proteinExistence type="predicted"/>
<comment type="caution">
    <text evidence="2">The sequence shown here is derived from an EMBL/GenBank/DDBJ whole genome shotgun (WGS) entry which is preliminary data.</text>
</comment>
<feature type="region of interest" description="Disordered" evidence="1">
    <location>
        <begin position="1"/>
        <end position="32"/>
    </location>
</feature>
<evidence type="ECO:0000313" key="3">
    <source>
        <dbReference type="Proteomes" id="UP000765509"/>
    </source>
</evidence>
<organism evidence="2 3">
    <name type="scientific">Austropuccinia psidii MF-1</name>
    <dbReference type="NCBI Taxonomy" id="1389203"/>
    <lineage>
        <taxon>Eukaryota</taxon>
        <taxon>Fungi</taxon>
        <taxon>Dikarya</taxon>
        <taxon>Basidiomycota</taxon>
        <taxon>Pucciniomycotina</taxon>
        <taxon>Pucciniomycetes</taxon>
        <taxon>Pucciniales</taxon>
        <taxon>Sphaerophragmiaceae</taxon>
        <taxon>Austropuccinia</taxon>
    </lineage>
</organism>
<dbReference type="Proteomes" id="UP000765509">
    <property type="component" value="Unassembled WGS sequence"/>
</dbReference>
<keyword evidence="3" id="KW-1185">Reference proteome</keyword>
<feature type="compositionally biased region" description="Polar residues" evidence="1">
    <location>
        <begin position="1"/>
        <end position="15"/>
    </location>
</feature>
<evidence type="ECO:0000313" key="2">
    <source>
        <dbReference type="EMBL" id="MBW0559870.1"/>
    </source>
</evidence>
<sequence>MVEITPINQRFQNGLTGKGPFDQIPQSQEDDKYYEDPLQCNSICGRPQRANNKNKNKNKIEFPRFEIIESQSKRRGRPQSKIDQHNNIKITVNCTLSNYGSGFI</sequence>
<accession>A0A9Q3JDX2</accession>
<protein>
    <submittedName>
        <fullName evidence="2">Uncharacterized protein</fullName>
    </submittedName>
</protein>
<dbReference type="EMBL" id="AVOT02068767">
    <property type="protein sequence ID" value="MBW0559870.1"/>
    <property type="molecule type" value="Genomic_DNA"/>
</dbReference>
<dbReference type="AlphaFoldDB" id="A0A9Q3JDX2"/>
<evidence type="ECO:0000256" key="1">
    <source>
        <dbReference type="SAM" id="MobiDB-lite"/>
    </source>
</evidence>
<name>A0A9Q3JDX2_9BASI</name>
<reference evidence="2" key="1">
    <citation type="submission" date="2021-03" db="EMBL/GenBank/DDBJ databases">
        <title>Draft genome sequence of rust myrtle Austropuccinia psidii MF-1, a brazilian biotype.</title>
        <authorList>
            <person name="Quecine M.C."/>
            <person name="Pachon D.M.R."/>
            <person name="Bonatelli M.L."/>
            <person name="Correr F.H."/>
            <person name="Franceschini L.M."/>
            <person name="Leite T.F."/>
            <person name="Margarido G.R.A."/>
            <person name="Almeida C.A."/>
            <person name="Ferrarezi J.A."/>
            <person name="Labate C.A."/>
        </authorList>
    </citation>
    <scope>NUCLEOTIDE SEQUENCE</scope>
    <source>
        <strain evidence="2">MF-1</strain>
    </source>
</reference>